<dbReference type="SUPFAM" id="SSF82714">
    <property type="entry name" value="Multidrug efflux transporter AcrB TolC docking domain, DN and DC subdomains"/>
    <property type="match status" value="1"/>
</dbReference>
<dbReference type="PANTHER" id="PTHR32063:SF19">
    <property type="entry name" value="CATION EFFLUX SYSTEM PROTEIN CUSA"/>
    <property type="match status" value="1"/>
</dbReference>
<dbReference type="AlphaFoldDB" id="A0A8J8FCD0"/>
<dbReference type="InterPro" id="IPR027463">
    <property type="entry name" value="AcrB_DN_DC_subdom"/>
</dbReference>
<feature type="transmembrane region" description="Helical" evidence="1">
    <location>
        <begin position="339"/>
        <end position="356"/>
    </location>
</feature>
<evidence type="ECO:0000256" key="1">
    <source>
        <dbReference type="SAM" id="Phobius"/>
    </source>
</evidence>
<feature type="transmembrane region" description="Helical" evidence="1">
    <location>
        <begin position="387"/>
        <end position="406"/>
    </location>
</feature>
<dbReference type="RefSeq" id="WP_171607366.1">
    <property type="nucleotide sequence ID" value="NZ_WHPF01000005.1"/>
</dbReference>
<evidence type="ECO:0000313" key="3">
    <source>
        <dbReference type="Proteomes" id="UP000598971"/>
    </source>
</evidence>
<dbReference type="Proteomes" id="UP000598971">
    <property type="component" value="Unassembled WGS sequence"/>
</dbReference>
<proteinExistence type="predicted"/>
<dbReference type="SUPFAM" id="SSF82866">
    <property type="entry name" value="Multidrug efflux transporter AcrB transmembrane domain"/>
    <property type="match status" value="1"/>
</dbReference>
<dbReference type="Gene3D" id="3.30.2090.10">
    <property type="entry name" value="Multidrug efflux transporter AcrB TolC docking domain, DN and DC subdomains"/>
    <property type="match status" value="1"/>
</dbReference>
<keyword evidence="3" id="KW-1185">Reference proteome</keyword>
<dbReference type="EMBL" id="WHPF01000005">
    <property type="protein sequence ID" value="NNV55440.1"/>
    <property type="molecule type" value="Genomic_DNA"/>
</dbReference>
<protein>
    <submittedName>
        <fullName evidence="2">AcrB/AcrD/AcrF family protein</fullName>
    </submittedName>
</protein>
<dbReference type="PANTHER" id="PTHR32063">
    <property type="match status" value="1"/>
</dbReference>
<dbReference type="Gene3D" id="3.30.70.1320">
    <property type="entry name" value="Multidrug efflux transporter AcrB pore domain like"/>
    <property type="match status" value="1"/>
</dbReference>
<accession>A0A8J8FCD0</accession>
<sequence length="426" mass="47401">MVQKIIELALRNRLVVLLVAACLFAWGIYAVKQNPIDAIPDLSENQVIVFTEWMGRSPQIIEDQVTYPLVSNLQGIPKVKNIRASSMFGMSFVYVIFEDGVNTYWARTRVLERLNYAQRLLPQGITPTLGPDGTGVGHIFWYHLDAPQMDLGEQRALQDWYIKFALQTVPGVAEVASYGGFEKQYQLVIDPVKLQFYNISMMDVMNKVKANNNDVGGRKFEMSDMAYIVRGLGYIKNKDDLEAIAVGNYNGVPVRVKDIGTVQMGGDLRLGIFDNNGEGELVGGIVVMRYGENADRVITDIKKKMGDVQKGLPEGVSFTIDYDRSSLIEAAIDNIKSKLLEEISVVCIIVIVFLFHWRSALSIIIQIPITIAISFILLNAFGLSSNIMSLTGIALAIGVIVDNGIIMAENAYRNLAEYQRDNTPDT</sequence>
<dbReference type="Gene3D" id="3.30.70.1430">
    <property type="entry name" value="Multidrug efflux transporter AcrB pore domain"/>
    <property type="match status" value="1"/>
</dbReference>
<evidence type="ECO:0000313" key="2">
    <source>
        <dbReference type="EMBL" id="NNV55440.1"/>
    </source>
</evidence>
<dbReference type="Pfam" id="PF00873">
    <property type="entry name" value="ACR_tran"/>
    <property type="match status" value="1"/>
</dbReference>
<reference evidence="2" key="1">
    <citation type="submission" date="2019-10" db="EMBL/GenBank/DDBJ databases">
        <title>Draft genome sequence of Panacibacter sp. KCS-6.</title>
        <authorList>
            <person name="Yim K.J."/>
        </authorList>
    </citation>
    <scope>NUCLEOTIDE SEQUENCE</scope>
    <source>
        <strain evidence="2">KCS-6</strain>
    </source>
</reference>
<gene>
    <name evidence="2" type="ORF">GD597_08225</name>
</gene>
<keyword evidence="1" id="KW-0812">Transmembrane</keyword>
<organism evidence="2 3">
    <name type="scientific">Limnovirga soli</name>
    <dbReference type="NCBI Taxonomy" id="2656915"/>
    <lineage>
        <taxon>Bacteria</taxon>
        <taxon>Pseudomonadati</taxon>
        <taxon>Bacteroidota</taxon>
        <taxon>Chitinophagia</taxon>
        <taxon>Chitinophagales</taxon>
        <taxon>Chitinophagaceae</taxon>
        <taxon>Limnovirga</taxon>
    </lineage>
</organism>
<dbReference type="Gene3D" id="1.20.1640.10">
    <property type="entry name" value="Multidrug efflux transporter AcrB transmembrane domain"/>
    <property type="match status" value="1"/>
</dbReference>
<dbReference type="GO" id="GO:0005886">
    <property type="term" value="C:plasma membrane"/>
    <property type="evidence" value="ECO:0007669"/>
    <property type="project" value="TreeGrafter"/>
</dbReference>
<dbReference type="SUPFAM" id="SSF82693">
    <property type="entry name" value="Multidrug efflux transporter AcrB pore domain, PN1, PN2, PC1 and PC2 subdomains"/>
    <property type="match status" value="2"/>
</dbReference>
<feature type="transmembrane region" description="Helical" evidence="1">
    <location>
        <begin position="363"/>
        <end position="381"/>
    </location>
</feature>
<dbReference type="GO" id="GO:0042910">
    <property type="term" value="F:xenobiotic transmembrane transporter activity"/>
    <property type="evidence" value="ECO:0007669"/>
    <property type="project" value="TreeGrafter"/>
</dbReference>
<name>A0A8J8FCD0_9BACT</name>
<comment type="caution">
    <text evidence="2">The sequence shown here is derived from an EMBL/GenBank/DDBJ whole genome shotgun (WGS) entry which is preliminary data.</text>
</comment>
<keyword evidence="1" id="KW-1133">Transmembrane helix</keyword>
<keyword evidence="1" id="KW-0472">Membrane</keyword>
<dbReference type="PRINTS" id="PR00702">
    <property type="entry name" value="ACRIFLAVINRP"/>
</dbReference>
<dbReference type="InterPro" id="IPR001036">
    <property type="entry name" value="Acrflvin-R"/>
</dbReference>